<dbReference type="AlphaFoldDB" id="G2XPD7"/>
<gene>
    <name evidence="1" type="ORF">BofuT4_uP073550.1</name>
</gene>
<dbReference type="EMBL" id="FQ790248">
    <property type="protein sequence ID" value="CCD42743.1"/>
    <property type="molecule type" value="Genomic_DNA"/>
</dbReference>
<reference evidence="2" key="1">
    <citation type="journal article" date="2011" name="PLoS Genet.">
        <title>Genomic analysis of the necrotrophic fungal pathogens Sclerotinia sclerotiorum and Botrytis cinerea.</title>
        <authorList>
            <person name="Amselem J."/>
            <person name="Cuomo C.A."/>
            <person name="van Kan J.A."/>
            <person name="Viaud M."/>
            <person name="Benito E.P."/>
            <person name="Couloux A."/>
            <person name="Coutinho P.M."/>
            <person name="de Vries R.P."/>
            <person name="Dyer P.S."/>
            <person name="Fillinger S."/>
            <person name="Fournier E."/>
            <person name="Gout L."/>
            <person name="Hahn M."/>
            <person name="Kohn L."/>
            <person name="Lapalu N."/>
            <person name="Plummer K.M."/>
            <person name="Pradier J.M."/>
            <person name="Quevillon E."/>
            <person name="Sharon A."/>
            <person name="Simon A."/>
            <person name="ten Have A."/>
            <person name="Tudzynski B."/>
            <person name="Tudzynski P."/>
            <person name="Wincker P."/>
            <person name="Andrew M."/>
            <person name="Anthouard V."/>
            <person name="Beever R.E."/>
            <person name="Beffa R."/>
            <person name="Benoit I."/>
            <person name="Bouzid O."/>
            <person name="Brault B."/>
            <person name="Chen Z."/>
            <person name="Choquer M."/>
            <person name="Collemare J."/>
            <person name="Cotton P."/>
            <person name="Danchin E.G."/>
            <person name="Da Silva C."/>
            <person name="Gautier A."/>
            <person name="Giraud C."/>
            <person name="Giraud T."/>
            <person name="Gonzalez C."/>
            <person name="Grossetete S."/>
            <person name="Guldener U."/>
            <person name="Henrissat B."/>
            <person name="Howlett B.J."/>
            <person name="Kodira C."/>
            <person name="Kretschmer M."/>
            <person name="Lappartient A."/>
            <person name="Leroch M."/>
            <person name="Levis C."/>
            <person name="Mauceli E."/>
            <person name="Neuveglise C."/>
            <person name="Oeser B."/>
            <person name="Pearson M."/>
            <person name="Poulain J."/>
            <person name="Poussereau N."/>
            <person name="Quesneville H."/>
            <person name="Rascle C."/>
            <person name="Schumacher J."/>
            <person name="Segurens B."/>
            <person name="Sexton A."/>
            <person name="Silva E."/>
            <person name="Sirven C."/>
            <person name="Soanes D.M."/>
            <person name="Talbot N.J."/>
            <person name="Templeton M."/>
            <person name="Yandava C."/>
            <person name="Yarden O."/>
            <person name="Zeng Q."/>
            <person name="Rollins J.A."/>
            <person name="Lebrun M.H."/>
            <person name="Dickman M."/>
        </authorList>
    </citation>
    <scope>NUCLEOTIDE SEQUENCE [LARGE SCALE GENOMIC DNA]</scope>
    <source>
        <strain evidence="2">T4</strain>
    </source>
</reference>
<dbReference type="HOGENOM" id="CLU_2512351_0_0_1"/>
<dbReference type="InParanoid" id="G2XPD7"/>
<evidence type="ECO:0000313" key="1">
    <source>
        <dbReference type="EMBL" id="CCD42743.1"/>
    </source>
</evidence>
<organism evidence="1 2">
    <name type="scientific">Botryotinia fuckeliana (strain T4)</name>
    <name type="common">Noble rot fungus</name>
    <name type="synonym">Botrytis cinerea</name>
    <dbReference type="NCBI Taxonomy" id="999810"/>
    <lineage>
        <taxon>Eukaryota</taxon>
        <taxon>Fungi</taxon>
        <taxon>Dikarya</taxon>
        <taxon>Ascomycota</taxon>
        <taxon>Pezizomycotina</taxon>
        <taxon>Leotiomycetes</taxon>
        <taxon>Helotiales</taxon>
        <taxon>Sclerotiniaceae</taxon>
        <taxon>Botrytis</taxon>
    </lineage>
</organism>
<protein>
    <submittedName>
        <fullName evidence="1">Uncharacterized protein</fullName>
    </submittedName>
</protein>
<name>G2XPD7_BOTF4</name>
<proteinExistence type="predicted"/>
<sequence length="85" mass="9826">MYAFQPQRPPRSIVMRQGSNTSIKFYQNSPMHKLTQCEYSDTRYVDAHLHGVTSNTQGEDSIPTPELLIFSGLILFLFRLTDYII</sequence>
<accession>G2XPD7</accession>
<dbReference type="Proteomes" id="UP000008177">
    <property type="component" value="Unplaced contigs"/>
</dbReference>
<evidence type="ECO:0000313" key="2">
    <source>
        <dbReference type="Proteomes" id="UP000008177"/>
    </source>
</evidence>